<comment type="caution">
    <text evidence="2">The sequence shown here is derived from an EMBL/GenBank/DDBJ whole genome shotgun (WGS) entry which is preliminary data.</text>
</comment>
<name>C0EAZ2_9FIRM</name>
<evidence type="ECO:0000313" key="3">
    <source>
        <dbReference type="Proteomes" id="UP000003340"/>
    </source>
</evidence>
<accession>C0EAZ2</accession>
<keyword evidence="1" id="KW-0472">Membrane</keyword>
<dbReference type="AlphaFoldDB" id="C0EAZ2"/>
<evidence type="ECO:0000256" key="1">
    <source>
        <dbReference type="SAM" id="Phobius"/>
    </source>
</evidence>
<organism evidence="2 3">
    <name type="scientific">[Clostridium] methylpentosum DSM 5476</name>
    <dbReference type="NCBI Taxonomy" id="537013"/>
    <lineage>
        <taxon>Bacteria</taxon>
        <taxon>Bacillati</taxon>
        <taxon>Bacillota</taxon>
        <taxon>Clostridia</taxon>
        <taxon>Eubacteriales</taxon>
        <taxon>Oscillospiraceae</taxon>
        <taxon>Oscillospiraceae incertae sedis</taxon>
    </lineage>
</organism>
<evidence type="ECO:0000313" key="2">
    <source>
        <dbReference type="EMBL" id="EEG31350.1"/>
    </source>
</evidence>
<dbReference type="EMBL" id="ACEC01000037">
    <property type="protein sequence ID" value="EEG31350.1"/>
    <property type="molecule type" value="Genomic_DNA"/>
</dbReference>
<keyword evidence="3" id="KW-1185">Reference proteome</keyword>
<feature type="transmembrane region" description="Helical" evidence="1">
    <location>
        <begin position="6"/>
        <end position="25"/>
    </location>
</feature>
<protein>
    <submittedName>
        <fullName evidence="2">Uncharacterized protein</fullName>
    </submittedName>
</protein>
<reference evidence="2 3" key="1">
    <citation type="submission" date="2009-01" db="EMBL/GenBank/DDBJ databases">
        <authorList>
            <person name="Fulton L."/>
            <person name="Clifton S."/>
            <person name="Fulton B."/>
            <person name="Xu J."/>
            <person name="Minx P."/>
            <person name="Pepin K.H."/>
            <person name="Johnson M."/>
            <person name="Bhonagiri V."/>
            <person name="Nash W.E."/>
            <person name="Mardis E.R."/>
            <person name="Wilson R.K."/>
        </authorList>
    </citation>
    <scope>NUCLEOTIDE SEQUENCE [LARGE SCALE GENOMIC DNA]</scope>
    <source>
        <strain evidence="2 3">DSM 5476</strain>
    </source>
</reference>
<dbReference type="HOGENOM" id="CLU_3214494_0_0_9"/>
<reference evidence="2 3" key="2">
    <citation type="submission" date="2009-02" db="EMBL/GenBank/DDBJ databases">
        <title>Draft genome sequence of Clostridium methylpentosum (DSM 5476).</title>
        <authorList>
            <person name="Sudarsanam P."/>
            <person name="Ley R."/>
            <person name="Guruge J."/>
            <person name="Turnbaugh P.J."/>
            <person name="Mahowald M."/>
            <person name="Liep D."/>
            <person name="Gordon J."/>
        </authorList>
    </citation>
    <scope>NUCLEOTIDE SEQUENCE [LARGE SCALE GENOMIC DNA]</scope>
    <source>
        <strain evidence="2 3">DSM 5476</strain>
    </source>
</reference>
<dbReference type="Proteomes" id="UP000003340">
    <property type="component" value="Unassembled WGS sequence"/>
</dbReference>
<sequence length="44" mass="4873">MNKLKNLLALGGILCVAGFIVKTILLRSNGKLLRSHSRKAVYYV</sequence>
<keyword evidence="1" id="KW-0812">Transmembrane</keyword>
<gene>
    <name evidence="2" type="ORF">CLOSTMETH_01009</name>
</gene>
<keyword evidence="1" id="KW-1133">Transmembrane helix</keyword>
<proteinExistence type="predicted"/>